<organism evidence="2 3">
    <name type="scientific">Sphaerosporella brunnea</name>
    <dbReference type="NCBI Taxonomy" id="1250544"/>
    <lineage>
        <taxon>Eukaryota</taxon>
        <taxon>Fungi</taxon>
        <taxon>Dikarya</taxon>
        <taxon>Ascomycota</taxon>
        <taxon>Pezizomycotina</taxon>
        <taxon>Pezizomycetes</taxon>
        <taxon>Pezizales</taxon>
        <taxon>Pyronemataceae</taxon>
        <taxon>Sphaerosporella</taxon>
    </lineage>
</organism>
<dbReference type="EMBL" id="VXIS01000087">
    <property type="protein sequence ID" value="KAA8906642.1"/>
    <property type="molecule type" value="Genomic_DNA"/>
</dbReference>
<dbReference type="AlphaFoldDB" id="A0A5J5EX56"/>
<reference evidence="2 3" key="1">
    <citation type="submission" date="2019-09" db="EMBL/GenBank/DDBJ databases">
        <title>Draft genome of the ectomycorrhizal ascomycete Sphaerosporella brunnea.</title>
        <authorList>
            <consortium name="DOE Joint Genome Institute"/>
            <person name="Benucci G.M."/>
            <person name="Marozzi G."/>
            <person name="Antonielli L."/>
            <person name="Sanchez S."/>
            <person name="Marco P."/>
            <person name="Wang X."/>
            <person name="Falini L.B."/>
            <person name="Barry K."/>
            <person name="Haridas S."/>
            <person name="Lipzen A."/>
            <person name="Labutti K."/>
            <person name="Grigoriev I.V."/>
            <person name="Murat C."/>
            <person name="Martin F."/>
            <person name="Albertini E."/>
            <person name="Donnini D."/>
            <person name="Bonito G."/>
        </authorList>
    </citation>
    <scope>NUCLEOTIDE SEQUENCE [LARGE SCALE GENOMIC DNA]</scope>
    <source>
        <strain evidence="2 3">Sb_GMNB300</strain>
    </source>
</reference>
<feature type="compositionally biased region" description="Low complexity" evidence="1">
    <location>
        <begin position="44"/>
        <end position="66"/>
    </location>
</feature>
<feature type="region of interest" description="Disordered" evidence="1">
    <location>
        <begin position="1"/>
        <end position="324"/>
    </location>
</feature>
<feature type="compositionally biased region" description="Basic residues" evidence="1">
    <location>
        <begin position="21"/>
        <end position="30"/>
    </location>
</feature>
<dbReference type="InParanoid" id="A0A5J5EX56"/>
<dbReference type="OrthoDB" id="5386674at2759"/>
<feature type="region of interest" description="Disordered" evidence="1">
    <location>
        <begin position="396"/>
        <end position="415"/>
    </location>
</feature>
<dbReference type="Proteomes" id="UP000326924">
    <property type="component" value="Unassembled WGS sequence"/>
</dbReference>
<feature type="compositionally biased region" description="Low complexity" evidence="1">
    <location>
        <begin position="1"/>
        <end position="11"/>
    </location>
</feature>
<feature type="compositionally biased region" description="Polar residues" evidence="1">
    <location>
        <begin position="501"/>
        <end position="513"/>
    </location>
</feature>
<feature type="compositionally biased region" description="Basic residues" evidence="1">
    <location>
        <begin position="277"/>
        <end position="286"/>
    </location>
</feature>
<comment type="caution">
    <text evidence="2">The sequence shown here is derived from an EMBL/GenBank/DDBJ whole genome shotgun (WGS) entry which is preliminary data.</text>
</comment>
<feature type="compositionally biased region" description="Basic and acidic residues" evidence="1">
    <location>
        <begin position="86"/>
        <end position="95"/>
    </location>
</feature>
<feature type="compositionally biased region" description="Low complexity" evidence="1">
    <location>
        <begin position="531"/>
        <end position="557"/>
    </location>
</feature>
<evidence type="ECO:0000313" key="3">
    <source>
        <dbReference type="Proteomes" id="UP000326924"/>
    </source>
</evidence>
<feature type="compositionally biased region" description="Basic and acidic residues" evidence="1">
    <location>
        <begin position="515"/>
        <end position="524"/>
    </location>
</feature>
<keyword evidence="3" id="KW-1185">Reference proteome</keyword>
<accession>A0A5J5EX56</accession>
<feature type="region of interest" description="Disordered" evidence="1">
    <location>
        <begin position="489"/>
        <end position="695"/>
    </location>
</feature>
<evidence type="ECO:0000256" key="1">
    <source>
        <dbReference type="SAM" id="MobiDB-lite"/>
    </source>
</evidence>
<feature type="region of interest" description="Disordered" evidence="1">
    <location>
        <begin position="359"/>
        <end position="387"/>
    </location>
</feature>
<feature type="compositionally biased region" description="Polar residues" evidence="1">
    <location>
        <begin position="297"/>
        <end position="306"/>
    </location>
</feature>
<feature type="compositionally biased region" description="Low complexity" evidence="1">
    <location>
        <begin position="118"/>
        <end position="129"/>
    </location>
</feature>
<evidence type="ECO:0000313" key="2">
    <source>
        <dbReference type="EMBL" id="KAA8906642.1"/>
    </source>
</evidence>
<gene>
    <name evidence="2" type="ORF">FN846DRAFT_711894</name>
</gene>
<feature type="compositionally biased region" description="Low complexity" evidence="1">
    <location>
        <begin position="136"/>
        <end position="149"/>
    </location>
</feature>
<name>A0A5J5EX56_9PEZI</name>
<feature type="compositionally biased region" description="Low complexity" evidence="1">
    <location>
        <begin position="620"/>
        <end position="634"/>
    </location>
</feature>
<sequence length="783" mass="82200">MPALAPLLAPEVPGPPTVMKKAPRKLRRKNPPPSLFNNHQKLPSATSSMTSISNSRPSSSWSAAGTKSGGWFSRAGKSMDAGNGKNELRQEDSRRPSAVPLPQDLGLGFDVGNGGVLTPPGSGSPTGPSMQQYKDASNGLASPALAAAPPRRKRSYSTGSTANGGLSLFPPPIPPRAEGFSSSTLDPNHQHPAFRPKARTVPIDDEFLLPPTAPFSAPAERSSPSRIASESPVLPPLPFFQSGSLGIMPGSASSASSQYSILKDALVDDRPPLSPKHPGRKARSRSTSRSPQPPESAPSTPRSMPTSPLRPLTPPESTNEAIEVAADVALAEPYDAPVRTIDDASFPFHAVTSEEPIVLPIRSSTTSAKTMPESFPMPPETKKGERRGSFLGGWKLAMKNSPIGGRQTPANDAPVGVGSGGGWVYRRRNSFSSPCPPSAEKIKHSSYAQEYKEFRKQKAAGPAASTSQTAAECTMAASNTFAARAAVAGLKPSEPEKKPKNTQAAIKGSGSTRKNFKEKMKSVEARFNSKNSTPAASVSASASNTPTSTMPASSPPVAKEKELVGLDVAIRQMNLLEEQLKSGRPPSPPDSRDGEESGDVSVLPLNITKPDSPAASIKEASASLSRKSTSSLASFVTARSQPAPPPSVGHKKTNSLSPLRKEIELGAPPPPAGAKGDKGKGKEVNGSASGPSAYSIYPPPSEYLGKGGSSNNGPCTAPTPPKPVAKLFVICCRCKYWHDLPSAMYRGMVENGGATRCPYCLHGMETACCSGYTCVVYLHQRHH</sequence>
<protein>
    <submittedName>
        <fullName evidence="2">Uncharacterized protein</fullName>
    </submittedName>
</protein>
<proteinExistence type="predicted"/>